<evidence type="ECO:0000313" key="4">
    <source>
        <dbReference type="Proteomes" id="UP000827092"/>
    </source>
</evidence>
<organism evidence="3 4">
    <name type="scientific">Oedothorax gibbosus</name>
    <dbReference type="NCBI Taxonomy" id="931172"/>
    <lineage>
        <taxon>Eukaryota</taxon>
        <taxon>Metazoa</taxon>
        <taxon>Ecdysozoa</taxon>
        <taxon>Arthropoda</taxon>
        <taxon>Chelicerata</taxon>
        <taxon>Arachnida</taxon>
        <taxon>Araneae</taxon>
        <taxon>Araneomorphae</taxon>
        <taxon>Entelegynae</taxon>
        <taxon>Araneoidea</taxon>
        <taxon>Linyphiidae</taxon>
        <taxon>Erigoninae</taxon>
        <taxon>Oedothorax</taxon>
    </lineage>
</organism>
<accession>A0AAV6TWG5</accession>
<evidence type="ECO:0008006" key="5">
    <source>
        <dbReference type="Google" id="ProtNLM"/>
    </source>
</evidence>
<sequence length="304" mass="35052">MKTKGAYHTHYPRSHSEVTLGSLREPPAKESWKVAEGEGFYSAYILRVEDSLDVLIDSLNKKRPSMPLTQYEDEFLSSTTEDEVGVLKSQKDNKKQEVAEIKKQELSTKRLRAFPNANEFENDSDSDDPEVIPSTKYEQLKNAYDFLEKEKERVEEKLKSVEKKFSDCQKQMDEFKMENAEVVHLRSLNRQLQEKLLAIPDTQGGCCHAVINQPDIQSVSETTEIELGAGIMVDRKVYEDIMNLDHVRKFTKSLAVVIWGSQMREYLTKRGKSDEIEEELKKRNKYISDKIQCICKNISLNKSA</sequence>
<reference evidence="3 4" key="1">
    <citation type="journal article" date="2022" name="Nat. Ecol. Evol.">
        <title>A masculinizing supergene underlies an exaggerated male reproductive morph in a spider.</title>
        <authorList>
            <person name="Hendrickx F."/>
            <person name="De Corte Z."/>
            <person name="Sonet G."/>
            <person name="Van Belleghem S.M."/>
            <person name="Kostlbacher S."/>
            <person name="Vangestel C."/>
        </authorList>
    </citation>
    <scope>NUCLEOTIDE SEQUENCE [LARGE SCALE GENOMIC DNA]</scope>
    <source>
        <strain evidence="3">W744_W776</strain>
    </source>
</reference>
<dbReference type="EMBL" id="JAFNEN010000949">
    <property type="protein sequence ID" value="KAG8175790.1"/>
    <property type="molecule type" value="Genomic_DNA"/>
</dbReference>
<keyword evidence="4" id="KW-1185">Reference proteome</keyword>
<feature type="region of interest" description="Disordered" evidence="2">
    <location>
        <begin position="1"/>
        <end position="21"/>
    </location>
</feature>
<proteinExistence type="predicted"/>
<protein>
    <recommendedName>
        <fullName evidence="5">BEN domain-containing protein</fullName>
    </recommendedName>
</protein>
<comment type="caution">
    <text evidence="3">The sequence shown here is derived from an EMBL/GenBank/DDBJ whole genome shotgun (WGS) entry which is preliminary data.</text>
</comment>
<feature type="compositionally biased region" description="Basic residues" evidence="2">
    <location>
        <begin position="1"/>
        <end position="13"/>
    </location>
</feature>
<dbReference type="Proteomes" id="UP000827092">
    <property type="component" value="Unassembled WGS sequence"/>
</dbReference>
<keyword evidence="1" id="KW-0175">Coiled coil</keyword>
<name>A0AAV6TWG5_9ARAC</name>
<feature type="coiled-coil region" evidence="1">
    <location>
        <begin position="137"/>
        <end position="178"/>
    </location>
</feature>
<dbReference type="AlphaFoldDB" id="A0AAV6TWG5"/>
<evidence type="ECO:0000256" key="2">
    <source>
        <dbReference type="SAM" id="MobiDB-lite"/>
    </source>
</evidence>
<gene>
    <name evidence="3" type="ORF">JTE90_011093</name>
</gene>
<evidence type="ECO:0000256" key="1">
    <source>
        <dbReference type="SAM" id="Coils"/>
    </source>
</evidence>
<evidence type="ECO:0000313" key="3">
    <source>
        <dbReference type="EMBL" id="KAG8175790.1"/>
    </source>
</evidence>